<dbReference type="InterPro" id="IPR002525">
    <property type="entry name" value="Transp_IS110-like_N"/>
</dbReference>
<evidence type="ECO:0000313" key="3">
    <source>
        <dbReference type="EMBL" id="ARN18928.1"/>
    </source>
</evidence>
<dbReference type="PANTHER" id="PTHR33055">
    <property type="entry name" value="TRANSPOSASE FOR INSERTION SEQUENCE ELEMENT IS1111A"/>
    <property type="match status" value="1"/>
</dbReference>
<dbReference type="InterPro" id="IPR047650">
    <property type="entry name" value="Transpos_IS110"/>
</dbReference>
<proteinExistence type="predicted"/>
<feature type="domain" description="Transposase IS116/IS110/IS902 C-terminal" evidence="2">
    <location>
        <begin position="205"/>
        <end position="287"/>
    </location>
</feature>
<evidence type="ECO:0000313" key="6">
    <source>
        <dbReference type="EMBL" id="ARN22742.1"/>
    </source>
</evidence>
<evidence type="ECO:0000313" key="5">
    <source>
        <dbReference type="EMBL" id="ARN21604.1"/>
    </source>
</evidence>
<accession>A0A1W6L419</accession>
<feature type="domain" description="Transposase IS110-like N-terminal" evidence="1">
    <location>
        <begin position="18"/>
        <end position="164"/>
    </location>
</feature>
<dbReference type="GO" id="GO:0006313">
    <property type="term" value="P:DNA transposition"/>
    <property type="evidence" value="ECO:0007669"/>
    <property type="project" value="InterPro"/>
</dbReference>
<dbReference type="KEGG" id="rgu:A4W93_09090"/>
<dbReference type="EMBL" id="CP015118">
    <property type="protein sequence ID" value="ARN21604.1"/>
    <property type="molecule type" value="Genomic_DNA"/>
</dbReference>
<dbReference type="KEGG" id="rgu:A4W93_24090"/>
<dbReference type="STRING" id="946333.A4W93_02785"/>
<gene>
    <name evidence="3" type="ORF">A4W93_02785</name>
    <name evidence="4" type="ORF">A4W93_09090</name>
    <name evidence="5" type="ORF">A4W93_17830</name>
    <name evidence="6" type="ORF">A4W93_24090</name>
</gene>
<protein>
    <submittedName>
        <fullName evidence="3">Uncharacterized protein</fullName>
    </submittedName>
</protein>
<sequence length="331" mass="36003">MTNAAVSDTPAVAAGEFIGIDVAKAKFDWNTHGSAVSHSACNDSVGFELLWQDLRDRQINLIVVEATGGLENALIGFLIGQGLSVSRVNPRAAREFARSQGHLAKTDAIDARALSHYAHTLAHKANQAGIRFVPVPEQVEALRVLIVRRHQLLDMRTAERNRRAGAMRVLRKSIDAVILTLNEQIAALNDDIHTHLKEHFQELDARLESIKGVAQTTSATMIAFMPELGTVGSRRAAKLAGLAPLNNDSGKQRGKRSIWGGRSIVRCALYMATLAAVRFNPVIKAFYVRLVGAGKPKKVALTACSHKLLRILNAMARTGQTWNPEIHGLPA</sequence>
<evidence type="ECO:0000313" key="7">
    <source>
        <dbReference type="Proteomes" id="UP000193427"/>
    </source>
</evidence>
<dbReference type="Proteomes" id="UP000193427">
    <property type="component" value="Chromosome"/>
</dbReference>
<dbReference type="KEGG" id="rgu:A4W93_02785"/>
<evidence type="ECO:0000313" key="4">
    <source>
        <dbReference type="EMBL" id="ARN20054.1"/>
    </source>
</evidence>
<dbReference type="EMBL" id="CP015118">
    <property type="protein sequence ID" value="ARN22742.1"/>
    <property type="molecule type" value="Genomic_DNA"/>
</dbReference>
<dbReference type="OrthoDB" id="9795150at2"/>
<reference evidence="3 7" key="1">
    <citation type="submission" date="2016-04" db="EMBL/GenBank/DDBJ databases">
        <title>Complete genome sequence of natural rubber-degrading, novel Gram-negative bacterium, Rhizobacter gummiphilus strain NS21.</title>
        <authorList>
            <person name="Tabata M."/>
            <person name="Kasai D."/>
            <person name="Fukuda M."/>
        </authorList>
    </citation>
    <scope>NUCLEOTIDE SEQUENCE [LARGE SCALE GENOMIC DNA]</scope>
    <source>
        <strain evidence="3 7">NS21</strain>
    </source>
</reference>
<dbReference type="PANTHER" id="PTHR33055:SF13">
    <property type="entry name" value="TRANSPOSASE"/>
    <property type="match status" value="1"/>
</dbReference>
<dbReference type="Pfam" id="PF01548">
    <property type="entry name" value="DEDD_Tnp_IS110"/>
    <property type="match status" value="1"/>
</dbReference>
<dbReference type="GO" id="GO:0004803">
    <property type="term" value="F:transposase activity"/>
    <property type="evidence" value="ECO:0007669"/>
    <property type="project" value="InterPro"/>
</dbReference>
<keyword evidence="7" id="KW-1185">Reference proteome</keyword>
<dbReference type="Pfam" id="PF02371">
    <property type="entry name" value="Transposase_20"/>
    <property type="match status" value="1"/>
</dbReference>
<dbReference type="EMBL" id="CP015118">
    <property type="protein sequence ID" value="ARN20054.1"/>
    <property type="molecule type" value="Genomic_DNA"/>
</dbReference>
<organism evidence="3 7">
    <name type="scientific">Piscinibacter gummiphilus</name>
    <dbReference type="NCBI Taxonomy" id="946333"/>
    <lineage>
        <taxon>Bacteria</taxon>
        <taxon>Pseudomonadati</taxon>
        <taxon>Pseudomonadota</taxon>
        <taxon>Betaproteobacteria</taxon>
        <taxon>Burkholderiales</taxon>
        <taxon>Sphaerotilaceae</taxon>
        <taxon>Piscinibacter</taxon>
    </lineage>
</organism>
<dbReference type="EMBL" id="CP015118">
    <property type="protein sequence ID" value="ARN18928.1"/>
    <property type="molecule type" value="Genomic_DNA"/>
</dbReference>
<evidence type="ECO:0000259" key="1">
    <source>
        <dbReference type="Pfam" id="PF01548"/>
    </source>
</evidence>
<dbReference type="GO" id="GO:0003677">
    <property type="term" value="F:DNA binding"/>
    <property type="evidence" value="ECO:0007669"/>
    <property type="project" value="InterPro"/>
</dbReference>
<dbReference type="RefSeq" id="WP_085749163.1">
    <property type="nucleotide sequence ID" value="NZ_CP015118.1"/>
</dbReference>
<dbReference type="InterPro" id="IPR003346">
    <property type="entry name" value="Transposase_20"/>
</dbReference>
<dbReference type="KEGG" id="rgu:A4W93_17830"/>
<name>A0A1W6L419_9BURK</name>
<evidence type="ECO:0000259" key="2">
    <source>
        <dbReference type="Pfam" id="PF02371"/>
    </source>
</evidence>
<dbReference type="NCBIfam" id="NF033542">
    <property type="entry name" value="transpos_IS110"/>
    <property type="match status" value="1"/>
</dbReference>
<dbReference type="AlphaFoldDB" id="A0A1W6L419"/>